<dbReference type="EMBL" id="CARXXK010000005">
    <property type="protein sequence ID" value="CAI6369244.1"/>
    <property type="molecule type" value="Genomic_DNA"/>
</dbReference>
<dbReference type="SMART" id="SM00027">
    <property type="entry name" value="EH"/>
    <property type="match status" value="1"/>
</dbReference>
<evidence type="ECO:0000256" key="6">
    <source>
        <dbReference type="ARBA" id="ARBA00022741"/>
    </source>
</evidence>
<dbReference type="InterPro" id="IPR000261">
    <property type="entry name" value="EH_dom"/>
</dbReference>
<dbReference type="Pfam" id="PF16880">
    <property type="entry name" value="EHD_N"/>
    <property type="match status" value="1"/>
</dbReference>
<evidence type="ECO:0000259" key="12">
    <source>
        <dbReference type="PROSITE" id="PS50222"/>
    </source>
</evidence>
<evidence type="ECO:0000256" key="9">
    <source>
        <dbReference type="ARBA" id="ARBA00022840"/>
    </source>
</evidence>
<dbReference type="Proteomes" id="UP001160148">
    <property type="component" value="Unassembled WGS sequence"/>
</dbReference>
<dbReference type="InterPro" id="IPR027417">
    <property type="entry name" value="P-loop_NTPase"/>
</dbReference>
<evidence type="ECO:0000256" key="4">
    <source>
        <dbReference type="ARBA" id="ARBA00022553"/>
    </source>
</evidence>
<dbReference type="PROSITE" id="PS50222">
    <property type="entry name" value="EF_HAND_2"/>
    <property type="match status" value="1"/>
</dbReference>
<keyword evidence="3" id="KW-1003">Cell membrane</keyword>
<evidence type="ECO:0000256" key="8">
    <source>
        <dbReference type="ARBA" id="ARBA00022837"/>
    </source>
</evidence>
<dbReference type="InterPro" id="IPR045063">
    <property type="entry name" value="Dynamin_N"/>
</dbReference>
<dbReference type="InterPro" id="IPR030381">
    <property type="entry name" value="G_DYNAMIN_dom"/>
</dbReference>
<feature type="domain" description="EF-hand" evidence="12">
    <location>
        <begin position="491"/>
        <end position="526"/>
    </location>
</feature>
<organism evidence="14 15">
    <name type="scientific">Macrosiphum euphorbiae</name>
    <name type="common">potato aphid</name>
    <dbReference type="NCBI Taxonomy" id="13131"/>
    <lineage>
        <taxon>Eukaryota</taxon>
        <taxon>Metazoa</taxon>
        <taxon>Ecdysozoa</taxon>
        <taxon>Arthropoda</taxon>
        <taxon>Hexapoda</taxon>
        <taxon>Insecta</taxon>
        <taxon>Pterygota</taxon>
        <taxon>Neoptera</taxon>
        <taxon>Paraneoptera</taxon>
        <taxon>Hemiptera</taxon>
        <taxon>Sternorrhyncha</taxon>
        <taxon>Aphidomorpha</taxon>
        <taxon>Aphidoidea</taxon>
        <taxon>Aphididae</taxon>
        <taxon>Macrosiphini</taxon>
        <taxon>Macrosiphum</taxon>
    </lineage>
</organism>
<evidence type="ECO:0000256" key="10">
    <source>
        <dbReference type="ARBA" id="ARBA00023136"/>
    </source>
</evidence>
<dbReference type="InterPro" id="IPR018247">
    <property type="entry name" value="EF_Hand_1_Ca_BS"/>
</dbReference>
<accession>A0AAV0XKQ6</accession>
<dbReference type="GO" id="GO:0005509">
    <property type="term" value="F:calcium ion binding"/>
    <property type="evidence" value="ECO:0007669"/>
    <property type="project" value="InterPro"/>
</dbReference>
<dbReference type="PROSITE" id="PS50031">
    <property type="entry name" value="EH"/>
    <property type="match status" value="1"/>
</dbReference>
<feature type="domain" description="EH" evidence="11">
    <location>
        <begin position="459"/>
        <end position="547"/>
    </location>
</feature>
<dbReference type="PROSITE" id="PS51718">
    <property type="entry name" value="G_DYNAMIN_2"/>
    <property type="match status" value="1"/>
</dbReference>
<keyword evidence="4" id="KW-0597">Phosphoprotein</keyword>
<dbReference type="InterPro" id="IPR002048">
    <property type="entry name" value="EF_hand_dom"/>
</dbReference>
<evidence type="ECO:0000256" key="5">
    <source>
        <dbReference type="ARBA" id="ARBA00022723"/>
    </source>
</evidence>
<gene>
    <name evidence="14" type="ORF">MEUPH1_LOCUS23505</name>
</gene>
<dbReference type="CDD" id="cd00052">
    <property type="entry name" value="EH"/>
    <property type="match status" value="1"/>
</dbReference>
<evidence type="ECO:0000256" key="3">
    <source>
        <dbReference type="ARBA" id="ARBA00022475"/>
    </source>
</evidence>
<evidence type="ECO:0000259" key="11">
    <source>
        <dbReference type="PROSITE" id="PS50031"/>
    </source>
</evidence>
<dbReference type="PROSITE" id="PS00018">
    <property type="entry name" value="EF_HAND_1"/>
    <property type="match status" value="1"/>
</dbReference>
<reference evidence="14 15" key="1">
    <citation type="submission" date="2023-01" db="EMBL/GenBank/DDBJ databases">
        <authorList>
            <person name="Whitehead M."/>
        </authorList>
    </citation>
    <scope>NUCLEOTIDE SEQUENCE [LARGE SCALE GENOMIC DNA]</scope>
</reference>
<dbReference type="GO" id="GO:0055038">
    <property type="term" value="C:recycling endosome membrane"/>
    <property type="evidence" value="ECO:0007669"/>
    <property type="project" value="UniProtKB-SubCell"/>
</dbReference>
<dbReference type="GO" id="GO:0016197">
    <property type="term" value="P:endosomal transport"/>
    <property type="evidence" value="ECO:0007669"/>
    <property type="project" value="TreeGrafter"/>
</dbReference>
<keyword evidence="8" id="KW-0106">Calcium</keyword>
<feature type="domain" description="Dynamin-type G" evidence="13">
    <location>
        <begin position="74"/>
        <end position="310"/>
    </location>
</feature>
<evidence type="ECO:0000313" key="14">
    <source>
        <dbReference type="EMBL" id="CAI6369244.1"/>
    </source>
</evidence>
<dbReference type="GO" id="GO:0006897">
    <property type="term" value="P:endocytosis"/>
    <property type="evidence" value="ECO:0007669"/>
    <property type="project" value="TreeGrafter"/>
</dbReference>
<dbReference type="Gene3D" id="1.10.268.20">
    <property type="match status" value="1"/>
</dbReference>
<dbReference type="AlphaFoldDB" id="A0AAV0XKQ6"/>
<dbReference type="InterPro" id="IPR040990">
    <property type="entry name" value="DUF5600"/>
</dbReference>
<keyword evidence="9" id="KW-0067">ATP-binding</keyword>
<dbReference type="SUPFAM" id="SSF47473">
    <property type="entry name" value="EF-hand"/>
    <property type="match status" value="1"/>
</dbReference>
<protein>
    <submittedName>
        <fullName evidence="14">Uncharacterized protein</fullName>
    </submittedName>
</protein>
<dbReference type="InterPro" id="IPR011992">
    <property type="entry name" value="EF-hand-dom_pair"/>
</dbReference>
<keyword evidence="6" id="KW-0547">Nucleotide-binding</keyword>
<evidence type="ECO:0000313" key="15">
    <source>
        <dbReference type="Proteomes" id="UP001160148"/>
    </source>
</evidence>
<comment type="subcellular location">
    <subcellularLocation>
        <location evidence="2">Cell membrane</location>
        <topology evidence="2">Peripheral membrane protein</topology>
        <orientation evidence="2">Cytoplasmic side</orientation>
    </subcellularLocation>
    <subcellularLocation>
        <location evidence="1">Endosome membrane</location>
        <topology evidence="1">Peripheral membrane protein</topology>
        <orientation evidence="1">Cytoplasmic side</orientation>
    </subcellularLocation>
</comment>
<dbReference type="SUPFAM" id="SSF52540">
    <property type="entry name" value="P-loop containing nucleoside triphosphate hydrolases"/>
    <property type="match status" value="1"/>
</dbReference>
<dbReference type="Pfam" id="PF00350">
    <property type="entry name" value="Dynamin_N"/>
    <property type="match status" value="1"/>
</dbReference>
<comment type="caution">
    <text evidence="14">The sequence shown here is derived from an EMBL/GenBank/DDBJ whole genome shotgun (WGS) entry which is preliminary data.</text>
</comment>
<dbReference type="GO" id="GO:0005524">
    <property type="term" value="F:ATP binding"/>
    <property type="evidence" value="ECO:0007669"/>
    <property type="project" value="UniProtKB-KW"/>
</dbReference>
<dbReference type="GO" id="GO:0005525">
    <property type="term" value="F:GTP binding"/>
    <property type="evidence" value="ECO:0007669"/>
    <property type="project" value="InterPro"/>
</dbReference>
<dbReference type="Gene3D" id="1.10.238.10">
    <property type="entry name" value="EF-hand"/>
    <property type="match status" value="1"/>
</dbReference>
<dbReference type="InterPro" id="IPR031692">
    <property type="entry name" value="EHD_N"/>
</dbReference>
<dbReference type="Gene3D" id="3.40.50.300">
    <property type="entry name" value="P-loop containing nucleotide triphosphate hydrolases"/>
    <property type="match status" value="1"/>
</dbReference>
<dbReference type="Pfam" id="PF18150">
    <property type="entry name" value="DUF5600"/>
    <property type="match status" value="1"/>
</dbReference>
<evidence type="ECO:0000256" key="1">
    <source>
        <dbReference type="ARBA" id="ARBA00004125"/>
    </source>
</evidence>
<sequence>MVVLPYCYVRCCKALSKNPNYTKTIHRSFYKNFVNNDDTFLSRLKNIYKSKLLPLEKKYLFHEFHLPALTDQDFDAKPMVLFVGQYSTGKTSMIKYLIEKDYPGIRIGPEPTTDKFMVVMGGDNEQSIPGNALVADPSKNFSDLSRFGNKFLKKLSCGIVNTPLLKSITFVDTPGILSGEKQRAQREYSFNDTLNWFAERADMIVLTFDANKLDISDELKAAIDVLKDHDSKLRIILNKADTIDARALLRVHGALMWALGKTINCPEVPRVYVGSFWDQPFKNDINRIMFNEEENDLFQDMKCLPHNSVISKLNNIGKRANTAIVHAYIISELKSRLPLLSRIINKTYHQNELINNLENVYCDIQNKYKNLSVGDFPDVENMKAMLKEKDFSSFNSLDQKLIDRASNLMDGFSMEMAMNDVEVQSNIIPSKNDISTPFNATTEGIDEGKFDQRWIVDYYREPFDKIFNNLVKNDGKVVRTAAKEEFLQSKLPDSVLSKIWKLADQDGDGLLDSDEFALAMYLIKIKLEGSELPDTLPKHLIPPSKTNNSLNIIPKDLGP</sequence>
<evidence type="ECO:0000256" key="7">
    <source>
        <dbReference type="ARBA" id="ARBA00022753"/>
    </source>
</evidence>
<dbReference type="Pfam" id="PF12763">
    <property type="entry name" value="EH"/>
    <property type="match status" value="1"/>
</dbReference>
<dbReference type="GO" id="GO:0005886">
    <property type="term" value="C:plasma membrane"/>
    <property type="evidence" value="ECO:0007669"/>
    <property type="project" value="UniProtKB-SubCell"/>
</dbReference>
<name>A0AAV0XKQ6_9HEMI</name>
<proteinExistence type="predicted"/>
<dbReference type="CDD" id="cd09913">
    <property type="entry name" value="EHD"/>
    <property type="match status" value="1"/>
</dbReference>
<evidence type="ECO:0000256" key="2">
    <source>
        <dbReference type="ARBA" id="ARBA00004413"/>
    </source>
</evidence>
<dbReference type="PANTHER" id="PTHR11216:SF31">
    <property type="entry name" value="AT21416P"/>
    <property type="match status" value="1"/>
</dbReference>
<keyword evidence="7" id="KW-0967">Endosome</keyword>
<evidence type="ECO:0000259" key="13">
    <source>
        <dbReference type="PROSITE" id="PS51718"/>
    </source>
</evidence>
<keyword evidence="15" id="KW-1185">Reference proteome</keyword>
<keyword evidence="5" id="KW-0479">Metal-binding</keyword>
<dbReference type="SMART" id="SM00054">
    <property type="entry name" value="EFh"/>
    <property type="match status" value="1"/>
</dbReference>
<dbReference type="PANTHER" id="PTHR11216">
    <property type="entry name" value="EH DOMAIN"/>
    <property type="match status" value="1"/>
</dbReference>
<keyword evidence="10" id="KW-0472">Membrane</keyword>